<dbReference type="Pfam" id="PF07690">
    <property type="entry name" value="MFS_1"/>
    <property type="match status" value="1"/>
</dbReference>
<evidence type="ECO:0000256" key="1">
    <source>
        <dbReference type="ARBA" id="ARBA00004651"/>
    </source>
</evidence>
<sequence length="488" mass="50949">MNVRGGGLPTFLITGVAAFMASMDNLVVTTALPTIRDRFDVSLESLEWTVNAYTLTYAIFLLTAAILGDRFGRRRVFVGGVALFTLASAAAALAASAELLVLARAVQGVGASVIFPLALTLVVQSVAPERRGMAIAGLSGMSGLAIAIGPWIGGAIVELGDWHWVFWINVPIGLVLVPLAFRFLRESHGPYSRLDVRGTLLVTSGLLGVVYGMVRSTTLGWGNPQVIVPVAVGAGLLAWFVLWERRVPNPVVPPRLFRSRGFALSNLVALLVQGGMFGAVFLLTQFLQHVLRFSPAGAGLRTLPWTMMPVLVAPLAGVFGERIGVRRLMVAGAVLQGGALAWFALVVSPEVSYLVLLPAMVVAGLGMGLFFALSARQTLDFVSTREEGVASGVNNAMRQVGVVMGIAVLSGLFAATGGYTGAETFVSGLRPALWAGAAILALGAVAALLTPARPPASTAPASASPTEETTPPTEETEAVRPLGTLQSG</sequence>
<gene>
    <name evidence="10" type="ORF">GCM10017600_88770</name>
</gene>
<dbReference type="GO" id="GO:0005886">
    <property type="term" value="C:plasma membrane"/>
    <property type="evidence" value="ECO:0007669"/>
    <property type="project" value="UniProtKB-SubCell"/>
</dbReference>
<reference evidence="10" key="1">
    <citation type="journal article" date="2014" name="Int. J. Syst. Evol. Microbiol.">
        <title>Complete genome sequence of Corynebacterium casei LMG S-19264T (=DSM 44701T), isolated from a smear-ripened cheese.</title>
        <authorList>
            <consortium name="US DOE Joint Genome Institute (JGI-PGF)"/>
            <person name="Walter F."/>
            <person name="Albersmeier A."/>
            <person name="Kalinowski J."/>
            <person name="Ruckert C."/>
        </authorList>
    </citation>
    <scope>NUCLEOTIDE SEQUENCE</scope>
    <source>
        <strain evidence="10">VKM Ac-2007</strain>
    </source>
</reference>
<keyword evidence="5 8" id="KW-1133">Transmembrane helix</keyword>
<feature type="transmembrane region" description="Helical" evidence="8">
    <location>
        <begin position="226"/>
        <end position="243"/>
    </location>
</feature>
<feature type="transmembrane region" description="Helical" evidence="8">
    <location>
        <begin position="431"/>
        <end position="449"/>
    </location>
</feature>
<evidence type="ECO:0000313" key="11">
    <source>
        <dbReference type="Proteomes" id="UP001143474"/>
    </source>
</evidence>
<dbReference type="EMBL" id="BSEV01000054">
    <property type="protein sequence ID" value="GLK15464.1"/>
    <property type="molecule type" value="Genomic_DNA"/>
</dbReference>
<dbReference type="InterPro" id="IPR020846">
    <property type="entry name" value="MFS_dom"/>
</dbReference>
<dbReference type="Gene3D" id="1.20.1250.20">
    <property type="entry name" value="MFS general substrate transporter like domains"/>
    <property type="match status" value="1"/>
</dbReference>
<dbReference type="PANTHER" id="PTHR42718">
    <property type="entry name" value="MAJOR FACILITATOR SUPERFAMILY MULTIDRUG TRANSPORTER MFSC"/>
    <property type="match status" value="1"/>
</dbReference>
<feature type="transmembrane region" description="Helical" evidence="8">
    <location>
        <begin position="164"/>
        <end position="184"/>
    </location>
</feature>
<dbReference type="PRINTS" id="PR01036">
    <property type="entry name" value="TCRTETB"/>
</dbReference>
<comment type="subcellular location">
    <subcellularLocation>
        <location evidence="1">Cell membrane</location>
        <topology evidence="1">Multi-pass membrane protein</topology>
    </subcellularLocation>
</comment>
<feature type="transmembrane region" description="Helical" evidence="8">
    <location>
        <begin position="264"/>
        <end position="283"/>
    </location>
</feature>
<dbReference type="CDD" id="cd17321">
    <property type="entry name" value="MFS_MMR_MDR_like"/>
    <property type="match status" value="1"/>
</dbReference>
<feature type="transmembrane region" description="Helical" evidence="8">
    <location>
        <begin position="101"/>
        <end position="122"/>
    </location>
</feature>
<accession>A0A9W6ID26</accession>
<feature type="transmembrane region" description="Helical" evidence="8">
    <location>
        <begin position="134"/>
        <end position="152"/>
    </location>
</feature>
<feature type="transmembrane region" description="Helical" evidence="8">
    <location>
        <begin position="48"/>
        <end position="67"/>
    </location>
</feature>
<keyword evidence="6 8" id="KW-0472">Membrane</keyword>
<evidence type="ECO:0000256" key="4">
    <source>
        <dbReference type="ARBA" id="ARBA00022692"/>
    </source>
</evidence>
<name>A0A9W6ID26_9ACTN</name>
<evidence type="ECO:0000256" key="6">
    <source>
        <dbReference type="ARBA" id="ARBA00023136"/>
    </source>
</evidence>
<feature type="transmembrane region" description="Helical" evidence="8">
    <location>
        <begin position="7"/>
        <end position="28"/>
    </location>
</feature>
<feature type="transmembrane region" description="Helical" evidence="8">
    <location>
        <begin position="396"/>
        <end position="419"/>
    </location>
</feature>
<feature type="transmembrane region" description="Helical" evidence="8">
    <location>
        <begin position="76"/>
        <end position="95"/>
    </location>
</feature>
<evidence type="ECO:0000259" key="9">
    <source>
        <dbReference type="PROSITE" id="PS50850"/>
    </source>
</evidence>
<feature type="domain" description="Major facilitator superfamily (MFS) profile" evidence="9">
    <location>
        <begin position="10"/>
        <end position="455"/>
    </location>
</feature>
<evidence type="ECO:0000313" key="10">
    <source>
        <dbReference type="EMBL" id="GLK15464.1"/>
    </source>
</evidence>
<feature type="compositionally biased region" description="Low complexity" evidence="7">
    <location>
        <begin position="453"/>
        <end position="473"/>
    </location>
</feature>
<reference evidence="10" key="2">
    <citation type="submission" date="2023-01" db="EMBL/GenBank/DDBJ databases">
        <authorList>
            <person name="Sun Q."/>
            <person name="Evtushenko L."/>
        </authorList>
    </citation>
    <scope>NUCLEOTIDE SEQUENCE</scope>
    <source>
        <strain evidence="10">VKM Ac-2007</strain>
    </source>
</reference>
<dbReference type="NCBIfam" id="TIGR00711">
    <property type="entry name" value="efflux_EmrB"/>
    <property type="match status" value="1"/>
</dbReference>
<dbReference type="PROSITE" id="PS50850">
    <property type="entry name" value="MFS"/>
    <property type="match status" value="1"/>
</dbReference>
<comment type="caution">
    <text evidence="10">The sequence shown here is derived from an EMBL/GenBank/DDBJ whole genome shotgun (WGS) entry which is preliminary data.</text>
</comment>
<feature type="transmembrane region" description="Helical" evidence="8">
    <location>
        <begin position="303"/>
        <end position="321"/>
    </location>
</feature>
<feature type="transmembrane region" description="Helical" evidence="8">
    <location>
        <begin position="353"/>
        <end position="375"/>
    </location>
</feature>
<keyword evidence="3" id="KW-1003">Cell membrane</keyword>
<dbReference type="Proteomes" id="UP001143474">
    <property type="component" value="Unassembled WGS sequence"/>
</dbReference>
<evidence type="ECO:0000256" key="8">
    <source>
        <dbReference type="SAM" id="Phobius"/>
    </source>
</evidence>
<dbReference type="GO" id="GO:0022857">
    <property type="term" value="F:transmembrane transporter activity"/>
    <property type="evidence" value="ECO:0007669"/>
    <property type="project" value="InterPro"/>
</dbReference>
<dbReference type="InterPro" id="IPR011701">
    <property type="entry name" value="MFS"/>
</dbReference>
<keyword evidence="4 8" id="KW-0812">Transmembrane</keyword>
<feature type="transmembrane region" description="Helical" evidence="8">
    <location>
        <begin position="328"/>
        <end position="347"/>
    </location>
</feature>
<protein>
    <submittedName>
        <fullName evidence="10">MFS transporter</fullName>
    </submittedName>
</protein>
<dbReference type="PANTHER" id="PTHR42718:SF42">
    <property type="entry name" value="EXPORT PROTEIN"/>
    <property type="match status" value="1"/>
</dbReference>
<evidence type="ECO:0000256" key="5">
    <source>
        <dbReference type="ARBA" id="ARBA00022989"/>
    </source>
</evidence>
<feature type="transmembrane region" description="Helical" evidence="8">
    <location>
        <begin position="196"/>
        <end position="214"/>
    </location>
</feature>
<dbReference type="InterPro" id="IPR036259">
    <property type="entry name" value="MFS_trans_sf"/>
</dbReference>
<dbReference type="InterPro" id="IPR004638">
    <property type="entry name" value="EmrB-like"/>
</dbReference>
<organism evidence="10 11">
    <name type="scientific">Streptosporangium carneum</name>
    <dbReference type="NCBI Taxonomy" id="47481"/>
    <lineage>
        <taxon>Bacteria</taxon>
        <taxon>Bacillati</taxon>
        <taxon>Actinomycetota</taxon>
        <taxon>Actinomycetes</taxon>
        <taxon>Streptosporangiales</taxon>
        <taxon>Streptosporangiaceae</taxon>
        <taxon>Streptosporangium</taxon>
    </lineage>
</organism>
<proteinExistence type="predicted"/>
<dbReference type="Gene3D" id="1.20.1720.10">
    <property type="entry name" value="Multidrug resistance protein D"/>
    <property type="match status" value="1"/>
</dbReference>
<dbReference type="AlphaFoldDB" id="A0A9W6ID26"/>
<keyword evidence="11" id="KW-1185">Reference proteome</keyword>
<dbReference type="RefSeq" id="WP_271223675.1">
    <property type="nucleotide sequence ID" value="NZ_BAAAVD010000017.1"/>
</dbReference>
<evidence type="ECO:0000256" key="3">
    <source>
        <dbReference type="ARBA" id="ARBA00022475"/>
    </source>
</evidence>
<feature type="region of interest" description="Disordered" evidence="7">
    <location>
        <begin position="453"/>
        <end position="488"/>
    </location>
</feature>
<evidence type="ECO:0000256" key="7">
    <source>
        <dbReference type="SAM" id="MobiDB-lite"/>
    </source>
</evidence>
<keyword evidence="2" id="KW-0813">Transport</keyword>
<evidence type="ECO:0000256" key="2">
    <source>
        <dbReference type="ARBA" id="ARBA00022448"/>
    </source>
</evidence>
<dbReference type="SUPFAM" id="SSF103473">
    <property type="entry name" value="MFS general substrate transporter"/>
    <property type="match status" value="1"/>
</dbReference>